<dbReference type="InterPro" id="IPR036667">
    <property type="entry name" value="PTS_IIB_sorbose-sp_sf"/>
</dbReference>
<proteinExistence type="predicted"/>
<keyword evidence="6" id="KW-0598">Phosphotransferase system</keyword>
<evidence type="ECO:0000256" key="6">
    <source>
        <dbReference type="ARBA" id="ARBA00022683"/>
    </source>
</evidence>
<evidence type="ECO:0000256" key="5">
    <source>
        <dbReference type="ARBA" id="ARBA00022679"/>
    </source>
</evidence>
<dbReference type="GO" id="GO:0009401">
    <property type="term" value="P:phosphoenolpyruvate-dependent sugar phosphotransferase system"/>
    <property type="evidence" value="ECO:0007669"/>
    <property type="project" value="UniProtKB-KW"/>
</dbReference>
<evidence type="ECO:0000256" key="1">
    <source>
        <dbReference type="ARBA" id="ARBA00004496"/>
    </source>
</evidence>
<dbReference type="PROSITE" id="PS51101">
    <property type="entry name" value="PTS_EIIB_TYPE_4"/>
    <property type="match status" value="1"/>
</dbReference>
<organism evidence="9 10">
    <name type="scientific">Pediococcus argentinicus</name>
    <dbReference type="NCBI Taxonomy" id="480391"/>
    <lineage>
        <taxon>Bacteria</taxon>
        <taxon>Bacillati</taxon>
        <taxon>Bacillota</taxon>
        <taxon>Bacilli</taxon>
        <taxon>Lactobacillales</taxon>
        <taxon>Lactobacillaceae</taxon>
        <taxon>Pediococcus</taxon>
    </lineage>
</organism>
<name>A0A0R2NQJ1_9LACO</name>
<dbReference type="InterPro" id="IPR004720">
    <property type="entry name" value="PTS_IIB_sorbose-sp"/>
</dbReference>
<keyword evidence="7" id="KW-0418">Kinase</keyword>
<comment type="subcellular location">
    <subcellularLocation>
        <location evidence="1">Cytoplasm</location>
    </subcellularLocation>
</comment>
<protein>
    <recommendedName>
        <fullName evidence="8">PTS EIIB type-4 domain-containing protein</fullName>
    </recommendedName>
</protein>
<evidence type="ECO:0000256" key="3">
    <source>
        <dbReference type="ARBA" id="ARBA00022490"/>
    </source>
</evidence>
<dbReference type="OrthoDB" id="9788818at2"/>
<dbReference type="AlphaFoldDB" id="A0A0R2NQJ1"/>
<keyword evidence="3" id="KW-0963">Cytoplasm</keyword>
<dbReference type="PATRIC" id="fig|480391.4.peg.184"/>
<evidence type="ECO:0000256" key="2">
    <source>
        <dbReference type="ARBA" id="ARBA00022448"/>
    </source>
</evidence>
<keyword evidence="2" id="KW-0813">Transport</keyword>
<dbReference type="RefSeq" id="WP_057798926.1">
    <property type="nucleotide sequence ID" value="NZ_BJZZ01000009.1"/>
</dbReference>
<dbReference type="SUPFAM" id="SSF52728">
    <property type="entry name" value="PTS IIb component"/>
    <property type="match status" value="1"/>
</dbReference>
<evidence type="ECO:0000259" key="8">
    <source>
        <dbReference type="PROSITE" id="PS51101"/>
    </source>
</evidence>
<feature type="domain" description="PTS EIIB type-4" evidence="8">
    <location>
        <begin position="2"/>
        <end position="174"/>
    </location>
</feature>
<accession>A0A0R2NQJ1</accession>
<reference evidence="9 10" key="1">
    <citation type="journal article" date="2015" name="Genome Announc.">
        <title>Expanding the biotechnology potential of lactobacilli through comparative genomics of 213 strains and associated genera.</title>
        <authorList>
            <person name="Sun Z."/>
            <person name="Harris H.M."/>
            <person name="McCann A."/>
            <person name="Guo C."/>
            <person name="Argimon S."/>
            <person name="Zhang W."/>
            <person name="Yang X."/>
            <person name="Jeffery I.B."/>
            <person name="Cooney J.C."/>
            <person name="Kagawa T.F."/>
            <person name="Liu W."/>
            <person name="Song Y."/>
            <person name="Salvetti E."/>
            <person name="Wrobel A."/>
            <person name="Rasinkangas P."/>
            <person name="Parkhill J."/>
            <person name="Rea M.C."/>
            <person name="O'Sullivan O."/>
            <person name="Ritari J."/>
            <person name="Douillard F.P."/>
            <person name="Paul Ross R."/>
            <person name="Yang R."/>
            <person name="Briner A.E."/>
            <person name="Felis G.E."/>
            <person name="de Vos W.M."/>
            <person name="Barrangou R."/>
            <person name="Klaenhammer T.R."/>
            <person name="Caufield P.W."/>
            <person name="Cui Y."/>
            <person name="Zhang H."/>
            <person name="O'Toole P.W."/>
        </authorList>
    </citation>
    <scope>NUCLEOTIDE SEQUENCE [LARGE SCALE GENOMIC DNA]</scope>
    <source>
        <strain evidence="9 10">DSM 23026</strain>
    </source>
</reference>
<evidence type="ECO:0000256" key="4">
    <source>
        <dbReference type="ARBA" id="ARBA00022597"/>
    </source>
</evidence>
<evidence type="ECO:0000313" key="9">
    <source>
        <dbReference type="EMBL" id="KRO25450.1"/>
    </source>
</evidence>
<dbReference type="Proteomes" id="UP000051249">
    <property type="component" value="Unassembled WGS sequence"/>
</dbReference>
<evidence type="ECO:0000313" key="10">
    <source>
        <dbReference type="Proteomes" id="UP000051249"/>
    </source>
</evidence>
<evidence type="ECO:0000256" key="7">
    <source>
        <dbReference type="ARBA" id="ARBA00022777"/>
    </source>
</evidence>
<dbReference type="GO" id="GO:0016301">
    <property type="term" value="F:kinase activity"/>
    <property type="evidence" value="ECO:0007669"/>
    <property type="project" value="UniProtKB-KW"/>
</dbReference>
<dbReference type="Gene3D" id="3.40.35.10">
    <property type="entry name" value="Phosphotransferase system, sorbose subfamily IIB component"/>
    <property type="match status" value="1"/>
</dbReference>
<keyword evidence="10" id="KW-1185">Reference proteome</keyword>
<gene>
    <name evidence="9" type="ORF">IV88_GL000181</name>
</gene>
<comment type="caution">
    <text evidence="9">The sequence shown here is derived from an EMBL/GenBank/DDBJ whole genome shotgun (WGS) entry which is preliminary data.</text>
</comment>
<dbReference type="Pfam" id="PF03830">
    <property type="entry name" value="PTSIIB_sorb"/>
    <property type="match status" value="1"/>
</dbReference>
<dbReference type="GO" id="GO:0005737">
    <property type="term" value="C:cytoplasm"/>
    <property type="evidence" value="ECO:0007669"/>
    <property type="project" value="UniProtKB-SubCell"/>
</dbReference>
<sequence>MNKQSRVIFRIDNRLVHGQIAVNWKQAFQFNTIIVPDNELAADDFNQTLMRIATQAANLKSYFVSVKEAPAIINKLSKPKVGLLGKQSEEPIFIVCRTPQAVREIIDEGVNADKVTIWNMFKKEHKHQIFGTVYMDEEDLNNVKAIKEHNVEVKIQETPYSKAYEVPNTLEELK</sequence>
<dbReference type="EMBL" id="JQCQ01000010">
    <property type="protein sequence ID" value="KRO25450.1"/>
    <property type="molecule type" value="Genomic_DNA"/>
</dbReference>
<keyword evidence="5" id="KW-0808">Transferase</keyword>
<dbReference type="GO" id="GO:0008982">
    <property type="term" value="F:protein-N(PI)-phosphohistidine-sugar phosphotransferase activity"/>
    <property type="evidence" value="ECO:0007669"/>
    <property type="project" value="InterPro"/>
</dbReference>
<keyword evidence="4" id="KW-0762">Sugar transport</keyword>